<gene>
    <name evidence="1" type="ORF">MCOR_29201</name>
</gene>
<evidence type="ECO:0000313" key="1">
    <source>
        <dbReference type="EMBL" id="CAC5394454.1"/>
    </source>
</evidence>
<protein>
    <submittedName>
        <fullName evidence="1">Uncharacterized protein</fullName>
    </submittedName>
</protein>
<dbReference type="InterPro" id="IPR036514">
    <property type="entry name" value="SGNH_hydro_sf"/>
</dbReference>
<dbReference type="Proteomes" id="UP000507470">
    <property type="component" value="Unassembled WGS sequence"/>
</dbReference>
<dbReference type="EMBL" id="CACVKT020005287">
    <property type="protein sequence ID" value="CAC5394454.1"/>
    <property type="molecule type" value="Genomic_DNA"/>
</dbReference>
<sequence length="245" mass="28426">MSILQIKKQTSKLIAEESNLDPSLYQPEIYLITDSKGNYIKPVIPGRFRSSIHIFSEKGATIHSNIVNTAVRNIQTAANPIVFLWFGTCEISKKTGRFSDIINHPYQSIEQILTEYRTVKNNILLANPSATVIAIDCPYFSIYIWNQSRGYQFNTESTIRYRDTDTKLKSAIDYFNQQLTHLNRNALVPHIAQDQVISSKQRRRSRTQYKISFKSLFDGIHPKRPISRLWLHRLVKLARNLRNNQ</sequence>
<reference evidence="1 2" key="1">
    <citation type="submission" date="2020-06" db="EMBL/GenBank/DDBJ databases">
        <authorList>
            <person name="Li R."/>
            <person name="Bekaert M."/>
        </authorList>
    </citation>
    <scope>NUCLEOTIDE SEQUENCE [LARGE SCALE GENOMIC DNA]</scope>
    <source>
        <strain evidence="2">wild</strain>
    </source>
</reference>
<name>A0A6J8CHJ5_MYTCO</name>
<dbReference type="AlphaFoldDB" id="A0A6J8CHJ5"/>
<keyword evidence="2" id="KW-1185">Reference proteome</keyword>
<proteinExistence type="predicted"/>
<evidence type="ECO:0000313" key="2">
    <source>
        <dbReference type="Proteomes" id="UP000507470"/>
    </source>
</evidence>
<organism evidence="1 2">
    <name type="scientific">Mytilus coruscus</name>
    <name type="common">Sea mussel</name>
    <dbReference type="NCBI Taxonomy" id="42192"/>
    <lineage>
        <taxon>Eukaryota</taxon>
        <taxon>Metazoa</taxon>
        <taxon>Spiralia</taxon>
        <taxon>Lophotrochozoa</taxon>
        <taxon>Mollusca</taxon>
        <taxon>Bivalvia</taxon>
        <taxon>Autobranchia</taxon>
        <taxon>Pteriomorphia</taxon>
        <taxon>Mytilida</taxon>
        <taxon>Mytiloidea</taxon>
        <taxon>Mytilidae</taxon>
        <taxon>Mytilinae</taxon>
        <taxon>Mytilus</taxon>
    </lineage>
</organism>
<accession>A0A6J8CHJ5</accession>
<dbReference type="Gene3D" id="3.40.50.1110">
    <property type="entry name" value="SGNH hydrolase"/>
    <property type="match status" value="1"/>
</dbReference>